<keyword evidence="1" id="KW-0732">Signal</keyword>
<evidence type="ECO:0000256" key="1">
    <source>
        <dbReference type="SAM" id="SignalP"/>
    </source>
</evidence>
<dbReference type="EMBL" id="KQ417213">
    <property type="protein sequence ID" value="KOF93201.1"/>
    <property type="molecule type" value="Genomic_DNA"/>
</dbReference>
<proteinExistence type="predicted"/>
<dbReference type="InterPro" id="IPR042756">
    <property type="entry name" value="Sel-1L3"/>
</dbReference>
<sequence>MDDHNRILFLSLLLTVICSLVTGLNPEQMSVVLNDISESEDYVQFLNVPQTLTKTMGLVTKYRCKKRSIVGLELQIRMEGGTHKNVFKSIWVCEGDSELKTRRNDIVLPDSIVYQPNYFNKYSALIRSAKLRVWMLEEVKWRLIPQRSLMYDLAEAKASYPIRVQPPYSRPLKPIHDCVRWPYQFWSQLSAKEILKCPYEDETVKILDYPIALNGLNFGLFHTFKPYNNLNLEKTRLTEINEPRLTVSMWMYILEYCTGSLTNLCSIMYHFDWMNNYLSPLLFFTDEGKLHVQMIMKNGRSEANLTPFKLPLHQWFRLVFSIASNKWSITINYGEQWKNKLEVDHQFNTDIRYNDVEGIFSFGGSEFVPAFKGYFGQVTFYRRYVVAPRKISMPNPHSTMFELRLTSRDKRCENYLTWIKEKIKVYKEKKMDFIYNNTCHPYFMELIHNKTTPKWKSNQCVRYSMSPVRHSKLVQKIIWKFIKSKAADQEPDMEKLGEAIFNISITKIVSMNCVLSI</sequence>
<evidence type="ECO:0000313" key="2">
    <source>
        <dbReference type="EMBL" id="KOF93201.1"/>
    </source>
</evidence>
<dbReference type="PANTHER" id="PTHR44444">
    <property type="entry name" value="PROTEIN SEL-1 HOMOLOG 3"/>
    <property type="match status" value="1"/>
</dbReference>
<dbReference type="PANTHER" id="PTHR44444:SF6">
    <property type="entry name" value="LAMININ G DOMAIN-CONTAINING PROTEIN"/>
    <property type="match status" value="1"/>
</dbReference>
<dbReference type="SUPFAM" id="SSF49899">
    <property type="entry name" value="Concanavalin A-like lectins/glucanases"/>
    <property type="match status" value="1"/>
</dbReference>
<name>A0A0L8HVH8_OCTBM</name>
<protein>
    <recommendedName>
        <fullName evidence="3">DUF4105 domain-containing protein</fullName>
    </recommendedName>
</protein>
<dbReference type="OrthoDB" id="272077at2759"/>
<organism evidence="2">
    <name type="scientific">Octopus bimaculoides</name>
    <name type="common">California two-spotted octopus</name>
    <dbReference type="NCBI Taxonomy" id="37653"/>
    <lineage>
        <taxon>Eukaryota</taxon>
        <taxon>Metazoa</taxon>
        <taxon>Spiralia</taxon>
        <taxon>Lophotrochozoa</taxon>
        <taxon>Mollusca</taxon>
        <taxon>Cephalopoda</taxon>
        <taxon>Coleoidea</taxon>
        <taxon>Octopodiformes</taxon>
        <taxon>Octopoda</taxon>
        <taxon>Incirrata</taxon>
        <taxon>Octopodidae</taxon>
        <taxon>Octopus</taxon>
    </lineage>
</organism>
<evidence type="ECO:0008006" key="3">
    <source>
        <dbReference type="Google" id="ProtNLM"/>
    </source>
</evidence>
<gene>
    <name evidence="2" type="ORF">OCBIM_22004905mg</name>
</gene>
<accession>A0A0L8HVH8</accession>
<feature type="signal peptide" evidence="1">
    <location>
        <begin position="1"/>
        <end position="23"/>
    </location>
</feature>
<reference evidence="2" key="1">
    <citation type="submission" date="2015-07" db="EMBL/GenBank/DDBJ databases">
        <title>MeaNS - Measles Nucleotide Surveillance Program.</title>
        <authorList>
            <person name="Tran T."/>
            <person name="Druce J."/>
        </authorList>
    </citation>
    <scope>NUCLEOTIDE SEQUENCE</scope>
    <source>
        <strain evidence="2">UCB-OBI-ISO-001</strain>
        <tissue evidence="2">Gonad</tissue>
    </source>
</reference>
<dbReference type="STRING" id="37653.A0A0L8HVH8"/>
<dbReference type="AlphaFoldDB" id="A0A0L8HVH8"/>
<feature type="chain" id="PRO_5005583973" description="DUF4105 domain-containing protein" evidence="1">
    <location>
        <begin position="24"/>
        <end position="517"/>
    </location>
</feature>
<dbReference type="InterPro" id="IPR013320">
    <property type="entry name" value="ConA-like_dom_sf"/>
</dbReference>